<dbReference type="Pfam" id="PF12296">
    <property type="entry name" value="HsbA"/>
    <property type="match status" value="1"/>
</dbReference>
<keyword evidence="3" id="KW-1185">Reference proteome</keyword>
<dbReference type="InterPro" id="IPR021054">
    <property type="entry name" value="Cell_wall_mannoprotein_1"/>
</dbReference>
<dbReference type="Proteomes" id="UP000807469">
    <property type="component" value="Unassembled WGS sequence"/>
</dbReference>
<dbReference type="AlphaFoldDB" id="A0A9P6CVV1"/>
<gene>
    <name evidence="2" type="ORF">BDN70DRAFT_884109</name>
</gene>
<protein>
    <submittedName>
        <fullName evidence="2">Uncharacterized protein</fullName>
    </submittedName>
</protein>
<accession>A0A9P6CVV1</accession>
<sequence>MKLLVFGFVLSLGIMSTWSSVIEHPVKRDVAAIENDLAVVSSNLINYDSLVHNFVQGGGSLVQALSLHSATPGVINSLDTTTLDVQATPTLSSSDAQIIEQSVVSLEPTLIDICTTIIGATSGSSLPTGGIGALLRSDLSSIINAFNELIDALEPISQGGVVGQLATIKSQVGLSCTV</sequence>
<dbReference type="EMBL" id="MU155347">
    <property type="protein sequence ID" value="KAF9475105.1"/>
    <property type="molecule type" value="Genomic_DNA"/>
</dbReference>
<proteinExistence type="predicted"/>
<evidence type="ECO:0000313" key="3">
    <source>
        <dbReference type="Proteomes" id="UP000807469"/>
    </source>
</evidence>
<organism evidence="2 3">
    <name type="scientific">Pholiota conissans</name>
    <dbReference type="NCBI Taxonomy" id="109636"/>
    <lineage>
        <taxon>Eukaryota</taxon>
        <taxon>Fungi</taxon>
        <taxon>Dikarya</taxon>
        <taxon>Basidiomycota</taxon>
        <taxon>Agaricomycotina</taxon>
        <taxon>Agaricomycetes</taxon>
        <taxon>Agaricomycetidae</taxon>
        <taxon>Agaricales</taxon>
        <taxon>Agaricineae</taxon>
        <taxon>Strophariaceae</taxon>
        <taxon>Pholiota</taxon>
    </lineage>
</organism>
<feature type="chain" id="PRO_5040407328" evidence="1">
    <location>
        <begin position="20"/>
        <end position="178"/>
    </location>
</feature>
<feature type="signal peptide" evidence="1">
    <location>
        <begin position="1"/>
        <end position="19"/>
    </location>
</feature>
<comment type="caution">
    <text evidence="2">The sequence shown here is derived from an EMBL/GenBank/DDBJ whole genome shotgun (WGS) entry which is preliminary data.</text>
</comment>
<reference evidence="2" key="1">
    <citation type="submission" date="2020-11" db="EMBL/GenBank/DDBJ databases">
        <authorList>
            <consortium name="DOE Joint Genome Institute"/>
            <person name="Ahrendt S."/>
            <person name="Riley R."/>
            <person name="Andreopoulos W."/>
            <person name="Labutti K."/>
            <person name="Pangilinan J."/>
            <person name="Ruiz-Duenas F.J."/>
            <person name="Barrasa J.M."/>
            <person name="Sanchez-Garcia M."/>
            <person name="Camarero S."/>
            <person name="Miyauchi S."/>
            <person name="Serrano A."/>
            <person name="Linde D."/>
            <person name="Babiker R."/>
            <person name="Drula E."/>
            <person name="Ayuso-Fernandez I."/>
            <person name="Pacheco R."/>
            <person name="Padilla G."/>
            <person name="Ferreira P."/>
            <person name="Barriuso J."/>
            <person name="Kellner H."/>
            <person name="Castanera R."/>
            <person name="Alfaro M."/>
            <person name="Ramirez L."/>
            <person name="Pisabarro A.G."/>
            <person name="Kuo A."/>
            <person name="Tritt A."/>
            <person name="Lipzen A."/>
            <person name="He G."/>
            <person name="Yan M."/>
            <person name="Ng V."/>
            <person name="Cullen D."/>
            <person name="Martin F."/>
            <person name="Rosso M.-N."/>
            <person name="Henrissat B."/>
            <person name="Hibbett D."/>
            <person name="Martinez A.T."/>
            <person name="Grigoriev I.V."/>
        </authorList>
    </citation>
    <scope>NUCLEOTIDE SEQUENCE</scope>
    <source>
        <strain evidence="2">CIRM-BRFM 674</strain>
    </source>
</reference>
<keyword evidence="1" id="KW-0732">Signal</keyword>
<evidence type="ECO:0000256" key="1">
    <source>
        <dbReference type="SAM" id="SignalP"/>
    </source>
</evidence>
<name>A0A9P6CVV1_9AGAR</name>
<evidence type="ECO:0000313" key="2">
    <source>
        <dbReference type="EMBL" id="KAF9475105.1"/>
    </source>
</evidence>
<dbReference type="OrthoDB" id="3485059at2759"/>